<dbReference type="EMBL" id="MT141189">
    <property type="protein sequence ID" value="QJA55908.1"/>
    <property type="molecule type" value="Genomic_DNA"/>
</dbReference>
<dbReference type="EMBL" id="MT142434">
    <property type="protein sequence ID" value="QJA80757.1"/>
    <property type="molecule type" value="Genomic_DNA"/>
</dbReference>
<name>A0A6M3KFL3_9ZZZZ</name>
<sequence>MELKPGHLVLLILGDGDSMPSDLKTFLSWGIPHDVGALGRGIKDYPGKVQHWFNADGDSAIHWARNLPNGLDTIKHSFGEIDGFDVDWDITQHDYHFDIITGEKALRTHGSSALFGTFAGLHIGYEKIVLAGCPLDTNGHYYWPDKRKETLGPIWLGFDFMAWLDFAEMPEADRVRSLSGYTAKMIGEATREWVMQY</sequence>
<gene>
    <name evidence="2" type="ORF">MM415A00662_0012</name>
    <name evidence="1" type="ORF">MM415B01967_0003</name>
</gene>
<protein>
    <submittedName>
        <fullName evidence="2">Uncharacterized protein</fullName>
    </submittedName>
</protein>
<dbReference type="AlphaFoldDB" id="A0A6M3KFL3"/>
<evidence type="ECO:0000313" key="1">
    <source>
        <dbReference type="EMBL" id="QJA55908.1"/>
    </source>
</evidence>
<organism evidence="2">
    <name type="scientific">viral metagenome</name>
    <dbReference type="NCBI Taxonomy" id="1070528"/>
    <lineage>
        <taxon>unclassified sequences</taxon>
        <taxon>metagenomes</taxon>
        <taxon>organismal metagenomes</taxon>
    </lineage>
</organism>
<reference evidence="2" key="1">
    <citation type="submission" date="2020-03" db="EMBL/GenBank/DDBJ databases">
        <title>The deep terrestrial virosphere.</title>
        <authorList>
            <person name="Holmfeldt K."/>
            <person name="Nilsson E."/>
            <person name="Simone D."/>
            <person name="Lopez-Fernandez M."/>
            <person name="Wu X."/>
            <person name="de Brujin I."/>
            <person name="Lundin D."/>
            <person name="Andersson A."/>
            <person name="Bertilsson S."/>
            <person name="Dopson M."/>
        </authorList>
    </citation>
    <scope>NUCLEOTIDE SEQUENCE</scope>
    <source>
        <strain evidence="2">MM415A00662</strain>
        <strain evidence="1">MM415B01967</strain>
    </source>
</reference>
<evidence type="ECO:0000313" key="2">
    <source>
        <dbReference type="EMBL" id="QJA80757.1"/>
    </source>
</evidence>
<proteinExistence type="predicted"/>
<accession>A0A6M3KFL3</accession>